<comment type="caution">
    <text evidence="1">The sequence shown here is derived from an EMBL/GenBank/DDBJ whole genome shotgun (WGS) entry which is preliminary data.</text>
</comment>
<reference evidence="1" key="1">
    <citation type="submission" date="2021-01" db="EMBL/GenBank/DDBJ databases">
        <title>Phytophthora aleatoria, a newly-described species from Pinus radiata is distinct from Phytophthora cactorum isolates based on comparative genomics.</title>
        <authorList>
            <person name="Mcdougal R."/>
            <person name="Panda P."/>
            <person name="Williams N."/>
            <person name="Studholme D.J."/>
        </authorList>
    </citation>
    <scope>NUCLEOTIDE SEQUENCE</scope>
    <source>
        <strain evidence="1">NZFS 4037</strain>
    </source>
</reference>
<keyword evidence="2" id="KW-1185">Reference proteome</keyword>
<proteinExistence type="predicted"/>
<name>A0A8J5LWF1_9STRA</name>
<dbReference type="EMBL" id="JAENGY010001897">
    <property type="protein sequence ID" value="KAG6946352.1"/>
    <property type="molecule type" value="Genomic_DNA"/>
</dbReference>
<dbReference type="Proteomes" id="UP000709295">
    <property type="component" value="Unassembled WGS sequence"/>
</dbReference>
<gene>
    <name evidence="1" type="ORF">JG688_00016087</name>
</gene>
<evidence type="ECO:0000313" key="1">
    <source>
        <dbReference type="EMBL" id="KAG6946352.1"/>
    </source>
</evidence>
<accession>A0A8J5LWF1</accession>
<protein>
    <submittedName>
        <fullName evidence="1">Uncharacterized protein</fullName>
    </submittedName>
</protein>
<sequence>MPFTSHGAKRCFQRILSTVLPDPTPEDVIIPLTTESLKAFFDFEDPNHPCTCPSVPRTRRASRYFGKLPR</sequence>
<evidence type="ECO:0000313" key="2">
    <source>
        <dbReference type="Proteomes" id="UP000709295"/>
    </source>
</evidence>
<organism evidence="1 2">
    <name type="scientific">Phytophthora aleatoria</name>
    <dbReference type="NCBI Taxonomy" id="2496075"/>
    <lineage>
        <taxon>Eukaryota</taxon>
        <taxon>Sar</taxon>
        <taxon>Stramenopiles</taxon>
        <taxon>Oomycota</taxon>
        <taxon>Peronosporomycetes</taxon>
        <taxon>Peronosporales</taxon>
        <taxon>Peronosporaceae</taxon>
        <taxon>Phytophthora</taxon>
    </lineage>
</organism>
<dbReference type="AlphaFoldDB" id="A0A8J5LWF1"/>